<evidence type="ECO:0000313" key="2">
    <source>
        <dbReference type="Proteomes" id="UP000037904"/>
    </source>
</evidence>
<dbReference type="OrthoDB" id="5236270at2759"/>
<comment type="caution">
    <text evidence="1">The sequence shown here is derived from an EMBL/GenBank/DDBJ whole genome shotgun (WGS) entry which is preliminary data.</text>
</comment>
<accession>A0A0M9ELL5</accession>
<organism evidence="1 2">
    <name type="scientific">Fusarium langsethiae</name>
    <dbReference type="NCBI Taxonomy" id="179993"/>
    <lineage>
        <taxon>Eukaryota</taxon>
        <taxon>Fungi</taxon>
        <taxon>Dikarya</taxon>
        <taxon>Ascomycota</taxon>
        <taxon>Pezizomycotina</taxon>
        <taxon>Sordariomycetes</taxon>
        <taxon>Hypocreomycetidae</taxon>
        <taxon>Hypocreales</taxon>
        <taxon>Nectriaceae</taxon>
        <taxon>Fusarium</taxon>
    </lineage>
</organism>
<sequence>MSVSEVDKYLWLAYCKAVQNAVGGLPGHKPALFFTKKAQKAPVASPDVDPAYTNYGINNIINNFLQTNDLFFDPSHHKTYTQCLLEYLLSVKIGDGNQTRITMTGRNLTNALDQDLRERERALDKFEKEEGYGLTGEEDFSQWWPSHAPAYSAAKSKVEAVAADYKALLLSAGGPAASQLARDFNRIVQALIGGQAVDGITMPAIPGHLS</sequence>
<reference evidence="1 2" key="1">
    <citation type="submission" date="2015-04" db="EMBL/GenBank/DDBJ databases">
        <title>The draft genome sequence of Fusarium langsethiae, a T-2/HT-2 mycotoxin producer.</title>
        <authorList>
            <person name="Lysoe E."/>
            <person name="Divon H.H."/>
            <person name="Terzi V."/>
            <person name="Orru L."/>
            <person name="Lamontanara A."/>
            <person name="Kolseth A.-K."/>
            <person name="Frandsen R.J."/>
            <person name="Nielsen K."/>
            <person name="Thrane U."/>
        </authorList>
    </citation>
    <scope>NUCLEOTIDE SEQUENCE [LARGE SCALE GENOMIC DNA]</scope>
    <source>
        <strain evidence="1 2">Fl201059</strain>
    </source>
</reference>
<dbReference type="Proteomes" id="UP000037904">
    <property type="component" value="Unassembled WGS sequence"/>
</dbReference>
<protein>
    <submittedName>
        <fullName evidence="1">Uncharacterized protein</fullName>
    </submittedName>
</protein>
<proteinExistence type="predicted"/>
<keyword evidence="2" id="KW-1185">Reference proteome</keyword>
<evidence type="ECO:0000313" key="1">
    <source>
        <dbReference type="EMBL" id="KPA35166.1"/>
    </source>
</evidence>
<gene>
    <name evidence="1" type="ORF">FLAG1_12166</name>
</gene>
<name>A0A0M9ELL5_FUSLA</name>
<dbReference type="EMBL" id="JXCE01001476">
    <property type="protein sequence ID" value="KPA35166.1"/>
    <property type="molecule type" value="Genomic_DNA"/>
</dbReference>
<dbReference type="AlphaFoldDB" id="A0A0M9ELL5"/>